<dbReference type="SUPFAM" id="SSF52266">
    <property type="entry name" value="SGNH hydrolase"/>
    <property type="match status" value="1"/>
</dbReference>
<gene>
    <name evidence="1" type="ORF">COHA_006757</name>
</gene>
<comment type="caution">
    <text evidence="1">The sequence shown here is derived from an EMBL/GenBank/DDBJ whole genome shotgun (WGS) entry which is preliminary data.</text>
</comment>
<accession>A0AAD5DPE0</accession>
<dbReference type="EMBL" id="JADXDR010000100">
    <property type="protein sequence ID" value="KAI7839490.1"/>
    <property type="molecule type" value="Genomic_DNA"/>
</dbReference>
<sequence length="166" mass="19235">MAYITRNYVMELKDTLQSWSEPWPDVLVVDGSEWHLLMLKNLTAYTQAMQEVLHILQNVVPPSTFILWVSPPPRYEKKWHKPELPPEWIRIYDRVAQELGFYKPKGPAYHLDLYQMGLDCLPWCTTEDGVHVTSTVNEVLLQQIANMFALRQAWPVAKSLVTPATA</sequence>
<dbReference type="Gene3D" id="3.40.50.1110">
    <property type="entry name" value="SGNH hydrolase"/>
    <property type="match status" value="1"/>
</dbReference>
<evidence type="ECO:0000313" key="1">
    <source>
        <dbReference type="EMBL" id="KAI7839490.1"/>
    </source>
</evidence>
<name>A0AAD5DPE0_9CHLO</name>
<keyword evidence="2" id="KW-1185">Reference proteome</keyword>
<dbReference type="AlphaFoldDB" id="A0AAD5DPE0"/>
<dbReference type="Proteomes" id="UP001205105">
    <property type="component" value="Unassembled WGS sequence"/>
</dbReference>
<protein>
    <submittedName>
        <fullName evidence="1">Uncharacterized protein</fullName>
    </submittedName>
</protein>
<proteinExistence type="predicted"/>
<dbReference type="CDD" id="cd00229">
    <property type="entry name" value="SGNH_hydrolase"/>
    <property type="match status" value="1"/>
</dbReference>
<evidence type="ECO:0000313" key="2">
    <source>
        <dbReference type="Proteomes" id="UP001205105"/>
    </source>
</evidence>
<dbReference type="InterPro" id="IPR036514">
    <property type="entry name" value="SGNH_hydro_sf"/>
</dbReference>
<organism evidence="1 2">
    <name type="scientific">Chlorella ohadii</name>
    <dbReference type="NCBI Taxonomy" id="2649997"/>
    <lineage>
        <taxon>Eukaryota</taxon>
        <taxon>Viridiplantae</taxon>
        <taxon>Chlorophyta</taxon>
        <taxon>core chlorophytes</taxon>
        <taxon>Trebouxiophyceae</taxon>
        <taxon>Chlorellales</taxon>
        <taxon>Chlorellaceae</taxon>
        <taxon>Chlorella clade</taxon>
        <taxon>Chlorella</taxon>
    </lineage>
</organism>
<reference evidence="1" key="1">
    <citation type="submission" date="2020-11" db="EMBL/GenBank/DDBJ databases">
        <title>Chlorella ohadii genome sequencing and assembly.</title>
        <authorList>
            <person name="Murik O."/>
            <person name="Treves H."/>
            <person name="Kedem I."/>
            <person name="Shotland Y."/>
            <person name="Kaplan A."/>
        </authorList>
    </citation>
    <scope>NUCLEOTIDE SEQUENCE</scope>
    <source>
        <strain evidence="1">1</strain>
    </source>
</reference>